<evidence type="ECO:0000256" key="1">
    <source>
        <dbReference type="SAM" id="MobiDB-lite"/>
    </source>
</evidence>
<dbReference type="AlphaFoldDB" id="A0A5B1CRC9"/>
<name>A0A5B1CRC9_9BACT</name>
<reference evidence="2 3" key="1">
    <citation type="submission" date="2019-08" db="EMBL/GenBank/DDBJ databases">
        <title>Deep-cultivation of Planctomycetes and their phenomic and genomic characterization uncovers novel biology.</title>
        <authorList>
            <person name="Wiegand S."/>
            <person name="Jogler M."/>
            <person name="Boedeker C."/>
            <person name="Pinto D."/>
            <person name="Vollmers J."/>
            <person name="Rivas-Marin E."/>
            <person name="Kohn T."/>
            <person name="Peeters S.H."/>
            <person name="Heuer A."/>
            <person name="Rast P."/>
            <person name="Oberbeckmann S."/>
            <person name="Bunk B."/>
            <person name="Jeske O."/>
            <person name="Meyerdierks A."/>
            <person name="Storesund J.E."/>
            <person name="Kallscheuer N."/>
            <person name="Luecker S."/>
            <person name="Lage O.M."/>
            <person name="Pohl T."/>
            <person name="Merkel B.J."/>
            <person name="Hornburger P."/>
            <person name="Mueller R.-W."/>
            <person name="Bruemmer F."/>
            <person name="Labrenz M."/>
            <person name="Spormann A.M."/>
            <person name="Op Den Camp H."/>
            <person name="Overmann J."/>
            <person name="Amann R."/>
            <person name="Jetten M.S.M."/>
            <person name="Mascher T."/>
            <person name="Medema M.H."/>
            <person name="Devos D.P."/>
            <person name="Kaster A.-K."/>
            <person name="Ovreas L."/>
            <person name="Rohde M."/>
            <person name="Galperin M.Y."/>
            <person name="Jogler C."/>
        </authorList>
    </citation>
    <scope>NUCLEOTIDE SEQUENCE [LARGE SCALE GENOMIC DNA]</scope>
    <source>
        <strain evidence="2 3">LF1</strain>
    </source>
</reference>
<feature type="region of interest" description="Disordered" evidence="1">
    <location>
        <begin position="1"/>
        <end position="32"/>
    </location>
</feature>
<proteinExistence type="predicted"/>
<keyword evidence="3" id="KW-1185">Reference proteome</keyword>
<dbReference type="RefSeq" id="WP_068258331.1">
    <property type="nucleotide sequence ID" value="NZ_LWSK01000004.1"/>
</dbReference>
<feature type="compositionally biased region" description="Polar residues" evidence="1">
    <location>
        <begin position="1"/>
        <end position="21"/>
    </location>
</feature>
<dbReference type="Proteomes" id="UP000322699">
    <property type="component" value="Unassembled WGS sequence"/>
</dbReference>
<evidence type="ECO:0000313" key="3">
    <source>
        <dbReference type="Proteomes" id="UP000322699"/>
    </source>
</evidence>
<organism evidence="2 3">
    <name type="scientific">Rubripirellula obstinata</name>
    <dbReference type="NCBI Taxonomy" id="406547"/>
    <lineage>
        <taxon>Bacteria</taxon>
        <taxon>Pseudomonadati</taxon>
        <taxon>Planctomycetota</taxon>
        <taxon>Planctomycetia</taxon>
        <taxon>Pirellulales</taxon>
        <taxon>Pirellulaceae</taxon>
        <taxon>Rubripirellula</taxon>
    </lineage>
</organism>
<dbReference type="SUPFAM" id="SSF48371">
    <property type="entry name" value="ARM repeat"/>
    <property type="match status" value="1"/>
</dbReference>
<accession>A0A5B1CRC9</accession>
<dbReference type="Pfam" id="PF13646">
    <property type="entry name" value="HEAT_2"/>
    <property type="match status" value="1"/>
</dbReference>
<evidence type="ECO:0008006" key="4">
    <source>
        <dbReference type="Google" id="ProtNLM"/>
    </source>
</evidence>
<protein>
    <recommendedName>
        <fullName evidence="4">HEAT repeat protein</fullName>
    </recommendedName>
</protein>
<dbReference type="EMBL" id="VRLW01000001">
    <property type="protein sequence ID" value="KAA1262525.1"/>
    <property type="molecule type" value="Genomic_DNA"/>
</dbReference>
<evidence type="ECO:0000313" key="2">
    <source>
        <dbReference type="EMBL" id="KAA1262525.1"/>
    </source>
</evidence>
<gene>
    <name evidence="2" type="ORF">LF1_50900</name>
</gene>
<comment type="caution">
    <text evidence="2">The sequence shown here is derived from an EMBL/GenBank/DDBJ whole genome shotgun (WGS) entry which is preliminary data.</text>
</comment>
<dbReference type="InterPro" id="IPR016024">
    <property type="entry name" value="ARM-type_fold"/>
</dbReference>
<dbReference type="Gene3D" id="1.25.10.10">
    <property type="entry name" value="Leucine-rich Repeat Variant"/>
    <property type="match status" value="1"/>
</dbReference>
<dbReference type="OrthoDB" id="279649at2"/>
<dbReference type="InterPro" id="IPR011989">
    <property type="entry name" value="ARM-like"/>
</dbReference>
<sequence length="184" mass="19506">MSSNQKAAWAQTLSQNQQTVGSPGDHGGLGNLKPETVIETLQQVSNSDSVTGMTVRIVELAGNSNDEIRMWAAEALERAIQPSADEISSLIKVLEENEEGEVRYWAATMLGRLGGAAAQAGQALSDCLDKSLHLPARERSAWALCQIGEAAAVAKDSLSKAAEDAPPRLKRLATEALKRIGEAA</sequence>